<feature type="signal peptide" evidence="2">
    <location>
        <begin position="1"/>
        <end position="18"/>
    </location>
</feature>
<keyword evidence="2" id="KW-0732">Signal</keyword>
<comment type="caution">
    <text evidence="3">The sequence shown here is derived from an EMBL/GenBank/DDBJ whole genome shotgun (WGS) entry which is preliminary data.</text>
</comment>
<dbReference type="InterPro" id="IPR035323">
    <property type="entry name" value="Fit2"/>
</dbReference>
<protein>
    <submittedName>
        <fullName evidence="3">WGS project CCBQ000000000 data, contig MAT</fullName>
    </submittedName>
</protein>
<proteinExistence type="predicted"/>
<evidence type="ECO:0000256" key="2">
    <source>
        <dbReference type="SAM" id="SignalP"/>
    </source>
</evidence>
<dbReference type="AlphaFoldDB" id="A0A0A8L3V2"/>
<dbReference type="Proteomes" id="UP000031516">
    <property type="component" value="Unassembled WGS sequence"/>
</dbReference>
<gene>
    <name evidence="3" type="ORF">KLDO_g1184</name>
</gene>
<evidence type="ECO:0000313" key="3">
    <source>
        <dbReference type="EMBL" id="CDO92876.1"/>
    </source>
</evidence>
<feature type="chain" id="PRO_5002038739" evidence="2">
    <location>
        <begin position="19"/>
        <end position="164"/>
    </location>
</feature>
<reference evidence="3 4" key="1">
    <citation type="submission" date="2014-03" db="EMBL/GenBank/DDBJ databases">
        <title>The genome of Kluyveromyces dobzhanskii.</title>
        <authorList>
            <person name="Nystedt B."/>
            <person name="Astrom S."/>
        </authorList>
    </citation>
    <scope>NUCLEOTIDE SEQUENCE [LARGE SCALE GENOMIC DNA]</scope>
    <source>
        <strain evidence="3 4">CBS 2104</strain>
    </source>
</reference>
<dbReference type="EMBL" id="CCBQ010000018">
    <property type="protein sequence ID" value="CDO92876.1"/>
    <property type="molecule type" value="Genomic_DNA"/>
</dbReference>
<organism evidence="3 4">
    <name type="scientific">Kluyveromyces dobzhanskii CBS 2104</name>
    <dbReference type="NCBI Taxonomy" id="1427455"/>
    <lineage>
        <taxon>Eukaryota</taxon>
        <taxon>Fungi</taxon>
        <taxon>Dikarya</taxon>
        <taxon>Ascomycota</taxon>
        <taxon>Saccharomycotina</taxon>
        <taxon>Saccharomycetes</taxon>
        <taxon>Saccharomycetales</taxon>
        <taxon>Saccharomycetaceae</taxon>
        <taxon>Kluyveromyces</taxon>
    </lineage>
</organism>
<evidence type="ECO:0000256" key="1">
    <source>
        <dbReference type="SAM" id="MobiDB-lite"/>
    </source>
</evidence>
<accession>A0A0A8L3V2</accession>
<feature type="region of interest" description="Disordered" evidence="1">
    <location>
        <begin position="74"/>
        <end position="110"/>
    </location>
</feature>
<keyword evidence="4" id="KW-1185">Reference proteome</keyword>
<dbReference type="Pfam" id="PF17357">
    <property type="entry name" value="FIT1_2"/>
    <property type="match status" value="1"/>
</dbReference>
<dbReference type="GO" id="GO:0015891">
    <property type="term" value="P:siderophore transport"/>
    <property type="evidence" value="ECO:0007669"/>
    <property type="project" value="InterPro"/>
</dbReference>
<dbReference type="GO" id="GO:0009277">
    <property type="term" value="C:fungal-type cell wall"/>
    <property type="evidence" value="ECO:0007669"/>
    <property type="project" value="InterPro"/>
</dbReference>
<sequence length="164" mass="15845">MKFSVATAFLGLASSAMAAVTIITATNEGNVYTKTIELADTDATLAEGQYLTSIVVTRGDTVYTKVITESSSAAAAETTSAAPAETTSAAPAETTSAAAETTSVASAETTSVASAETTSAVAETTSSSAAAQATTADVSTYTGGAALASVGTGLLGVAVAGLLI</sequence>
<name>A0A0A8L3V2_9SACH</name>
<evidence type="ECO:0000313" key="4">
    <source>
        <dbReference type="Proteomes" id="UP000031516"/>
    </source>
</evidence>